<evidence type="ECO:0000256" key="1">
    <source>
        <dbReference type="SAM" id="Phobius"/>
    </source>
</evidence>
<reference evidence="2 3" key="1">
    <citation type="journal article" date="2016" name="Nat. Commun.">
        <title>Thousands of microbial genomes shed light on interconnected biogeochemical processes in an aquifer system.</title>
        <authorList>
            <person name="Anantharaman K."/>
            <person name="Brown C.T."/>
            <person name="Hug L.A."/>
            <person name="Sharon I."/>
            <person name="Castelle C.J."/>
            <person name="Probst A.J."/>
            <person name="Thomas B.C."/>
            <person name="Singh A."/>
            <person name="Wilkins M.J."/>
            <person name="Karaoz U."/>
            <person name="Brodie E.L."/>
            <person name="Williams K.H."/>
            <person name="Hubbard S.S."/>
            <person name="Banfield J.F."/>
        </authorList>
    </citation>
    <scope>NUCLEOTIDE SEQUENCE [LARGE SCALE GENOMIC DNA]</scope>
</reference>
<comment type="caution">
    <text evidence="2">The sequence shown here is derived from an EMBL/GenBank/DDBJ whole genome shotgun (WGS) entry which is preliminary data.</text>
</comment>
<feature type="transmembrane region" description="Helical" evidence="1">
    <location>
        <begin position="7"/>
        <end position="28"/>
    </location>
</feature>
<dbReference type="STRING" id="1802505.A3D01_00255"/>
<accession>A0A1F7Z5Z5</accession>
<keyword evidence="1" id="KW-1133">Transmembrane helix</keyword>
<name>A0A1F7Z5Z5_9BACT</name>
<gene>
    <name evidence="2" type="ORF">A3D01_00255</name>
</gene>
<evidence type="ECO:0000313" key="3">
    <source>
        <dbReference type="Proteomes" id="UP000177169"/>
    </source>
</evidence>
<dbReference type="Proteomes" id="UP000177169">
    <property type="component" value="Unassembled WGS sequence"/>
</dbReference>
<proteinExistence type="predicted"/>
<keyword evidence="1" id="KW-0472">Membrane</keyword>
<protein>
    <submittedName>
        <fullName evidence="2">Uncharacterized protein</fullName>
    </submittedName>
</protein>
<keyword evidence="1" id="KW-0812">Transmembrane</keyword>
<dbReference type="AlphaFoldDB" id="A0A1F7Z5Z5"/>
<organism evidence="2 3">
    <name type="scientific">Candidatus Woesebacteria bacterium RIFCSPHIGHO2_02_FULL_39_13</name>
    <dbReference type="NCBI Taxonomy" id="1802505"/>
    <lineage>
        <taxon>Bacteria</taxon>
        <taxon>Candidatus Woeseibacteriota</taxon>
    </lineage>
</organism>
<dbReference type="EMBL" id="MGGR01000002">
    <property type="protein sequence ID" value="OGM34894.1"/>
    <property type="molecule type" value="Genomic_DNA"/>
</dbReference>
<evidence type="ECO:0000313" key="2">
    <source>
        <dbReference type="EMBL" id="OGM34894.1"/>
    </source>
</evidence>
<sequence>MKKAASVLLKIILVASIVSLYLGFYYLFNKIEKISSYLAGKDGQRSFAGSLNQENNNDSQEFPIFEGGCNDDCRKEVARLVAEATATLSGTKVVTTATSTTTSPKTAYISMGTTHTTTSTDWVTIEDTAVYIDLENDYGKAAKVSWEASLKVANANGKAFARLWDDTNKIAVDFSELTTTNNADYKQVSSGYVPFWRGRNLYKVQIKSLNSFVITYSGGKVKVSY</sequence>